<reference evidence="4 5" key="1">
    <citation type="submission" date="2018-11" db="EMBL/GenBank/DDBJ databases">
        <title>Sequencing the genomes of 1000 actinobacteria strains.</title>
        <authorList>
            <person name="Klenk H.-P."/>
        </authorList>
    </citation>
    <scope>NUCLEOTIDE SEQUENCE [LARGE SCALE GENOMIC DNA]</scope>
    <source>
        <strain evidence="4 5">DSM 14012</strain>
    </source>
</reference>
<keyword evidence="1 2" id="KW-0238">DNA-binding</keyword>
<evidence type="ECO:0000313" key="4">
    <source>
        <dbReference type="EMBL" id="ROR82100.1"/>
    </source>
</evidence>
<sequence length="216" mass="23783">MDARQRRTRARLARTILQLAAERPTSEISVSEIAAQAGINRSTFYQHAAAPCELLESVLAEELTELSLTHLSTVSTDDAAAVIARVTVATLRHLDERADVYRVGLGDDVIGASLQPMLNRIFTATILDVFERGAITFPHADCLNEEQRELFVRSAALFVAAGSVATFRVWLDTPAPRDIASFLEVTSVLLPSWWPFDLEQTSALAPADDRAVEHQR</sequence>
<evidence type="ECO:0000313" key="5">
    <source>
        <dbReference type="Proteomes" id="UP000266915"/>
    </source>
</evidence>
<dbReference type="GO" id="GO:0003677">
    <property type="term" value="F:DNA binding"/>
    <property type="evidence" value="ECO:0007669"/>
    <property type="project" value="UniProtKB-UniRule"/>
</dbReference>
<dbReference type="EMBL" id="RKHL01000001">
    <property type="protein sequence ID" value="ROR82100.1"/>
    <property type="molecule type" value="Genomic_DNA"/>
</dbReference>
<organism evidence="4 5">
    <name type="scientific">Plantibacter flavus</name>
    <dbReference type="NCBI Taxonomy" id="150123"/>
    <lineage>
        <taxon>Bacteria</taxon>
        <taxon>Bacillati</taxon>
        <taxon>Actinomycetota</taxon>
        <taxon>Actinomycetes</taxon>
        <taxon>Micrococcales</taxon>
        <taxon>Microbacteriaceae</taxon>
        <taxon>Plantibacter</taxon>
    </lineage>
</organism>
<accession>A0A3N2C3T2</accession>
<keyword evidence="5" id="KW-1185">Reference proteome</keyword>
<evidence type="ECO:0000259" key="3">
    <source>
        <dbReference type="PROSITE" id="PS50977"/>
    </source>
</evidence>
<feature type="DNA-binding region" description="H-T-H motif" evidence="2">
    <location>
        <begin position="29"/>
        <end position="48"/>
    </location>
</feature>
<gene>
    <name evidence="4" type="ORF">EDD42_2184</name>
</gene>
<dbReference type="InterPro" id="IPR009057">
    <property type="entry name" value="Homeodomain-like_sf"/>
</dbReference>
<dbReference type="RefSeq" id="WP_085514416.1">
    <property type="nucleotide sequence ID" value="NZ_FXAP01000009.1"/>
</dbReference>
<protein>
    <submittedName>
        <fullName evidence="4">TetR family transcriptional regulator</fullName>
    </submittedName>
</protein>
<feature type="domain" description="HTH tetR-type" evidence="3">
    <location>
        <begin position="6"/>
        <end position="66"/>
    </location>
</feature>
<dbReference type="Proteomes" id="UP000266915">
    <property type="component" value="Unassembled WGS sequence"/>
</dbReference>
<dbReference type="Pfam" id="PF00440">
    <property type="entry name" value="TetR_N"/>
    <property type="match status" value="1"/>
</dbReference>
<name>A0A3N2C3T2_9MICO</name>
<dbReference type="Gene3D" id="1.10.357.10">
    <property type="entry name" value="Tetracycline Repressor, domain 2"/>
    <property type="match status" value="1"/>
</dbReference>
<dbReference type="AlphaFoldDB" id="A0A3N2C3T2"/>
<dbReference type="PROSITE" id="PS50977">
    <property type="entry name" value="HTH_TETR_2"/>
    <property type="match status" value="1"/>
</dbReference>
<proteinExistence type="predicted"/>
<comment type="caution">
    <text evidence="4">The sequence shown here is derived from an EMBL/GenBank/DDBJ whole genome shotgun (WGS) entry which is preliminary data.</text>
</comment>
<evidence type="ECO:0000256" key="2">
    <source>
        <dbReference type="PROSITE-ProRule" id="PRU00335"/>
    </source>
</evidence>
<dbReference type="SUPFAM" id="SSF46689">
    <property type="entry name" value="Homeodomain-like"/>
    <property type="match status" value="1"/>
</dbReference>
<dbReference type="InterPro" id="IPR001647">
    <property type="entry name" value="HTH_TetR"/>
</dbReference>
<evidence type="ECO:0000256" key="1">
    <source>
        <dbReference type="ARBA" id="ARBA00023125"/>
    </source>
</evidence>